<dbReference type="Proteomes" id="UP000320239">
    <property type="component" value="Unassembled WGS sequence"/>
</dbReference>
<name>A0A561WKG4_ACTTI</name>
<dbReference type="EMBL" id="VIWY01000002">
    <property type="protein sequence ID" value="TWG24361.1"/>
    <property type="molecule type" value="Genomic_DNA"/>
</dbReference>
<sequence length="446" mass="47210">MPVARLARAVRQRVPAAAGVEGPTAGRSAAIGVLLPVHPVSLTSGLMGKIANRTLAGAGALVLAVALAGTASYAGGHPKVTTPTLTGWAALPAGTFVPGSEPSGALVTGDLHGFTAPFADQPVQGFSGIVDNHDGTFDVLSDNGYGNQANSADFLLRVHRLAPAFATNTVDVVGGVNLTDPNGKVPWPLTRADRVLTGADFDVESIVKAADGTFWIGDEFGPYLLHFDRGGRLLTAPIPLDGVVAPETAARTGVPATTGSSKGFEGLASSPGGRYVYGLLEGTVTGDTPGQLRLNEFDTRAQRYTGKRYRYRLESATNAIGDAIAVDRDRFLIIERDGGQGATAVFKRLYLADKRDRDRDGLLDKTLLVDLMNIANPKRLGGFGTTFTFPFQTIEDVVILDDTHLAVLNDNNFPFSSGRTAGRADDNEWITIQLPQPLHTDRRLLR</sequence>
<dbReference type="InterPro" id="IPR027372">
    <property type="entry name" value="Phytase-like_dom"/>
</dbReference>
<evidence type="ECO:0000313" key="3">
    <source>
        <dbReference type="Proteomes" id="UP000320239"/>
    </source>
</evidence>
<dbReference type="Pfam" id="PF13449">
    <property type="entry name" value="Phytase-like"/>
    <property type="match status" value="1"/>
</dbReference>
<dbReference type="PANTHER" id="PTHR37957">
    <property type="entry name" value="BLR7070 PROTEIN"/>
    <property type="match status" value="1"/>
</dbReference>
<gene>
    <name evidence="2" type="ORF">FHX34_102917</name>
</gene>
<organism evidence="2 3">
    <name type="scientific">Actinoplanes teichomyceticus</name>
    <dbReference type="NCBI Taxonomy" id="1867"/>
    <lineage>
        <taxon>Bacteria</taxon>
        <taxon>Bacillati</taxon>
        <taxon>Actinomycetota</taxon>
        <taxon>Actinomycetes</taxon>
        <taxon>Micromonosporales</taxon>
        <taxon>Micromonosporaceae</taxon>
        <taxon>Actinoplanes</taxon>
    </lineage>
</organism>
<reference evidence="2 3" key="1">
    <citation type="submission" date="2019-06" db="EMBL/GenBank/DDBJ databases">
        <title>Sequencing the genomes of 1000 actinobacteria strains.</title>
        <authorList>
            <person name="Klenk H.-P."/>
        </authorList>
    </citation>
    <scope>NUCLEOTIDE SEQUENCE [LARGE SCALE GENOMIC DNA]</scope>
    <source>
        <strain evidence="2 3">DSM 43866</strain>
    </source>
</reference>
<dbReference type="PANTHER" id="PTHR37957:SF1">
    <property type="entry name" value="PHYTASE-LIKE DOMAIN-CONTAINING PROTEIN"/>
    <property type="match status" value="1"/>
</dbReference>
<evidence type="ECO:0000313" key="2">
    <source>
        <dbReference type="EMBL" id="TWG24361.1"/>
    </source>
</evidence>
<keyword evidence="3" id="KW-1185">Reference proteome</keyword>
<protein>
    <recommendedName>
        <fullName evidence="1">Phytase-like domain-containing protein</fullName>
    </recommendedName>
</protein>
<feature type="domain" description="Phytase-like" evidence="1">
    <location>
        <begin position="121"/>
        <end position="413"/>
    </location>
</feature>
<dbReference type="AlphaFoldDB" id="A0A561WKG4"/>
<proteinExistence type="predicted"/>
<evidence type="ECO:0000259" key="1">
    <source>
        <dbReference type="Pfam" id="PF13449"/>
    </source>
</evidence>
<comment type="caution">
    <text evidence="2">The sequence shown here is derived from an EMBL/GenBank/DDBJ whole genome shotgun (WGS) entry which is preliminary data.</text>
</comment>
<accession>A0A561WKG4</accession>